<proteinExistence type="predicted"/>
<name>A0ACB8CTZ6_DERSI</name>
<protein>
    <submittedName>
        <fullName evidence="1">Uncharacterized protein</fullName>
    </submittedName>
</protein>
<gene>
    <name evidence="1" type="ORF">HPB49_000311</name>
</gene>
<dbReference type="Proteomes" id="UP000821865">
    <property type="component" value="Chromosome 4"/>
</dbReference>
<dbReference type="EMBL" id="CM023473">
    <property type="protein sequence ID" value="KAH7952675.1"/>
    <property type="molecule type" value="Genomic_DNA"/>
</dbReference>
<reference evidence="1" key="1">
    <citation type="submission" date="2020-05" db="EMBL/GenBank/DDBJ databases">
        <title>Large-scale comparative analyses of tick genomes elucidate their genetic diversity and vector capacities.</title>
        <authorList>
            <person name="Jia N."/>
            <person name="Wang J."/>
            <person name="Shi W."/>
            <person name="Du L."/>
            <person name="Sun Y."/>
            <person name="Zhan W."/>
            <person name="Jiang J."/>
            <person name="Wang Q."/>
            <person name="Zhang B."/>
            <person name="Ji P."/>
            <person name="Sakyi L.B."/>
            <person name="Cui X."/>
            <person name="Yuan T."/>
            <person name="Jiang B."/>
            <person name="Yang W."/>
            <person name="Lam T.T.-Y."/>
            <person name="Chang Q."/>
            <person name="Ding S."/>
            <person name="Wang X."/>
            <person name="Zhu J."/>
            <person name="Ruan X."/>
            <person name="Zhao L."/>
            <person name="Wei J."/>
            <person name="Que T."/>
            <person name="Du C."/>
            <person name="Cheng J."/>
            <person name="Dai P."/>
            <person name="Han X."/>
            <person name="Huang E."/>
            <person name="Gao Y."/>
            <person name="Liu J."/>
            <person name="Shao H."/>
            <person name="Ye R."/>
            <person name="Li L."/>
            <person name="Wei W."/>
            <person name="Wang X."/>
            <person name="Wang C."/>
            <person name="Yang T."/>
            <person name="Huo Q."/>
            <person name="Li W."/>
            <person name="Guo W."/>
            <person name="Chen H."/>
            <person name="Zhou L."/>
            <person name="Ni X."/>
            <person name="Tian J."/>
            <person name="Zhou Y."/>
            <person name="Sheng Y."/>
            <person name="Liu T."/>
            <person name="Pan Y."/>
            <person name="Xia L."/>
            <person name="Li J."/>
            <person name="Zhao F."/>
            <person name="Cao W."/>
        </authorList>
    </citation>
    <scope>NUCLEOTIDE SEQUENCE</scope>
    <source>
        <strain evidence="1">Dsil-2018</strain>
    </source>
</reference>
<evidence type="ECO:0000313" key="2">
    <source>
        <dbReference type="Proteomes" id="UP000821865"/>
    </source>
</evidence>
<keyword evidence="2" id="KW-1185">Reference proteome</keyword>
<sequence>MKVLDFHRFGRWTSVKRLFEGDTLPDHVKVGYVRHPVRPYVPQPMQCHKCLKLGHVSAVCTGHTACLRCGGSHDVSSCRVKEIKCLNCGPSCEVNSKDCPKQNKEIKILNQMSKTSMSHKEATA</sequence>
<comment type="caution">
    <text evidence="1">The sequence shown here is derived from an EMBL/GenBank/DDBJ whole genome shotgun (WGS) entry which is preliminary data.</text>
</comment>
<evidence type="ECO:0000313" key="1">
    <source>
        <dbReference type="EMBL" id="KAH7952675.1"/>
    </source>
</evidence>
<accession>A0ACB8CTZ6</accession>
<organism evidence="1 2">
    <name type="scientific">Dermacentor silvarum</name>
    <name type="common">Tick</name>
    <dbReference type="NCBI Taxonomy" id="543639"/>
    <lineage>
        <taxon>Eukaryota</taxon>
        <taxon>Metazoa</taxon>
        <taxon>Ecdysozoa</taxon>
        <taxon>Arthropoda</taxon>
        <taxon>Chelicerata</taxon>
        <taxon>Arachnida</taxon>
        <taxon>Acari</taxon>
        <taxon>Parasitiformes</taxon>
        <taxon>Ixodida</taxon>
        <taxon>Ixodoidea</taxon>
        <taxon>Ixodidae</taxon>
        <taxon>Rhipicephalinae</taxon>
        <taxon>Dermacentor</taxon>
    </lineage>
</organism>